<proteinExistence type="predicted"/>
<organism evidence="3 4">
    <name type="scientific">Fusarium oxysporum</name>
    <name type="common">Fusarium vascular wilt</name>
    <dbReference type="NCBI Taxonomy" id="5507"/>
    <lineage>
        <taxon>Eukaryota</taxon>
        <taxon>Fungi</taxon>
        <taxon>Dikarya</taxon>
        <taxon>Ascomycota</taxon>
        <taxon>Pezizomycotina</taxon>
        <taxon>Sordariomycetes</taxon>
        <taxon>Hypocreomycetidae</taxon>
        <taxon>Hypocreales</taxon>
        <taxon>Nectriaceae</taxon>
        <taxon>Fusarium</taxon>
        <taxon>Fusarium oxysporum species complex</taxon>
    </lineage>
</organism>
<dbReference type="AlphaFoldDB" id="A0A420MEF4"/>
<feature type="region of interest" description="Disordered" evidence="1">
    <location>
        <begin position="117"/>
        <end position="153"/>
    </location>
</feature>
<dbReference type="Proteomes" id="UP000285084">
    <property type="component" value="Unassembled WGS sequence"/>
</dbReference>
<dbReference type="EMBL" id="MRCX01000292">
    <property type="protein sequence ID" value="RKK66442.1"/>
    <property type="molecule type" value="Genomic_DNA"/>
</dbReference>
<gene>
    <name evidence="3" type="ORF">BFJ69_g15408</name>
</gene>
<feature type="chain" id="PRO_5019291976" description="Prp 4 CRoW domain-containing protein" evidence="2">
    <location>
        <begin position="16"/>
        <end position="211"/>
    </location>
</feature>
<feature type="compositionally biased region" description="Low complexity" evidence="1">
    <location>
        <begin position="139"/>
        <end position="153"/>
    </location>
</feature>
<keyword evidence="2" id="KW-0732">Signal</keyword>
<evidence type="ECO:0000313" key="3">
    <source>
        <dbReference type="EMBL" id="RKK66442.1"/>
    </source>
</evidence>
<sequence>MQLLATLVFIGTASAHIPLVAGRSSAFLALKGVIERQVDFCEPVPAPYTCERSCGPGFVECIDFPTCYNPGRGDTCCSDGSFCSAGYYCTDAGCCPDENSIEECGATATLSVIPLPAKEEPSTSTNPLEPTATDKATSEAEPTTSEAEPITSTDALSVITTNAISTTTPVSNSIIATTSLPPHVTVAGAERNAQFRVLAAIGGLGAILMAV</sequence>
<evidence type="ECO:0000256" key="1">
    <source>
        <dbReference type="SAM" id="MobiDB-lite"/>
    </source>
</evidence>
<evidence type="ECO:0000256" key="2">
    <source>
        <dbReference type="SAM" id="SignalP"/>
    </source>
</evidence>
<protein>
    <recommendedName>
        <fullName evidence="5">Prp 4 CRoW domain-containing protein</fullName>
    </recommendedName>
</protein>
<comment type="caution">
    <text evidence="3">The sequence shown here is derived from an EMBL/GenBank/DDBJ whole genome shotgun (WGS) entry which is preliminary data.</text>
</comment>
<dbReference type="VEuPathDB" id="FungiDB:HZS61_004530"/>
<accession>A0A420MEF4</accession>
<evidence type="ECO:0008006" key="5">
    <source>
        <dbReference type="Google" id="ProtNLM"/>
    </source>
</evidence>
<evidence type="ECO:0000313" key="4">
    <source>
        <dbReference type="Proteomes" id="UP000285084"/>
    </source>
</evidence>
<feature type="signal peptide" evidence="2">
    <location>
        <begin position="1"/>
        <end position="15"/>
    </location>
</feature>
<name>A0A420MEF4_FUSOX</name>
<reference evidence="3 4" key="1">
    <citation type="journal article" date="2018" name="Sci. Rep.">
        <title>Characterisation of pathogen-specific regions and novel effector candidates in Fusarium oxysporum f. sp. cepae.</title>
        <authorList>
            <person name="Armitage A.D."/>
            <person name="Taylor A."/>
            <person name="Sobczyk M.K."/>
            <person name="Baxter L."/>
            <person name="Greenfield B.P."/>
            <person name="Bates H.J."/>
            <person name="Wilson F."/>
            <person name="Jackson A.C."/>
            <person name="Ott S."/>
            <person name="Harrison R.J."/>
            <person name="Clarkson J.P."/>
        </authorList>
    </citation>
    <scope>NUCLEOTIDE SEQUENCE [LARGE SCALE GENOMIC DNA]</scope>
    <source>
        <strain evidence="3 4">Fo_A13</strain>
    </source>
</reference>